<accession>X1RV13</accession>
<organism evidence="1">
    <name type="scientific">marine sediment metagenome</name>
    <dbReference type="NCBI Taxonomy" id="412755"/>
    <lineage>
        <taxon>unclassified sequences</taxon>
        <taxon>metagenomes</taxon>
        <taxon>ecological metagenomes</taxon>
    </lineage>
</organism>
<name>X1RV13_9ZZZZ</name>
<dbReference type="AlphaFoldDB" id="X1RV13"/>
<proteinExistence type="predicted"/>
<evidence type="ECO:0000313" key="1">
    <source>
        <dbReference type="EMBL" id="GAI59344.1"/>
    </source>
</evidence>
<gene>
    <name evidence="1" type="ORF">S12H4_07302</name>
</gene>
<feature type="non-terminal residue" evidence="1">
    <location>
        <position position="1"/>
    </location>
</feature>
<protein>
    <submittedName>
        <fullName evidence="1">Uncharacterized protein</fullName>
    </submittedName>
</protein>
<sequence>GAGLAILNALAREEAPEEAPEEIELAPRGNTVRWVGGTVKDFVE</sequence>
<reference evidence="1" key="1">
    <citation type="journal article" date="2014" name="Front. Microbiol.">
        <title>High frequency of phylogenetically diverse reductive dehalogenase-homologous genes in deep subseafloor sedimentary metagenomes.</title>
        <authorList>
            <person name="Kawai M."/>
            <person name="Futagami T."/>
            <person name="Toyoda A."/>
            <person name="Takaki Y."/>
            <person name="Nishi S."/>
            <person name="Hori S."/>
            <person name="Arai W."/>
            <person name="Tsubouchi T."/>
            <person name="Morono Y."/>
            <person name="Uchiyama I."/>
            <person name="Ito T."/>
            <person name="Fujiyama A."/>
            <person name="Inagaki F."/>
            <person name="Takami H."/>
        </authorList>
    </citation>
    <scope>NUCLEOTIDE SEQUENCE</scope>
    <source>
        <strain evidence="1">Expedition CK06-06</strain>
    </source>
</reference>
<dbReference type="EMBL" id="BARW01002674">
    <property type="protein sequence ID" value="GAI59344.1"/>
    <property type="molecule type" value="Genomic_DNA"/>
</dbReference>
<comment type="caution">
    <text evidence="1">The sequence shown here is derived from an EMBL/GenBank/DDBJ whole genome shotgun (WGS) entry which is preliminary data.</text>
</comment>